<dbReference type="GO" id="GO:0003729">
    <property type="term" value="F:mRNA binding"/>
    <property type="evidence" value="ECO:0007669"/>
    <property type="project" value="TreeGrafter"/>
</dbReference>
<dbReference type="PANTHER" id="PTHR12538:SF0">
    <property type="entry name" value="40S RIBOSOMAL PROTEIN S26"/>
    <property type="match status" value="1"/>
</dbReference>
<keyword evidence="3 4" id="KW-0687">Ribonucleoprotein</keyword>
<comment type="similarity">
    <text evidence="1 4">Belongs to the eukaryotic ribosomal protein eS26 family.</text>
</comment>
<dbReference type="STRING" id="1157962.A0A250X741"/>
<keyword evidence="7" id="KW-1185">Reference proteome</keyword>
<dbReference type="OrthoDB" id="10262653at2759"/>
<dbReference type="Proteomes" id="UP000232323">
    <property type="component" value="Unassembled WGS sequence"/>
</dbReference>
<dbReference type="EMBL" id="BEGY01000036">
    <property type="protein sequence ID" value="GAX78901.1"/>
    <property type="molecule type" value="Genomic_DNA"/>
</dbReference>
<organism evidence="6 7">
    <name type="scientific">Chlamydomonas eustigma</name>
    <dbReference type="NCBI Taxonomy" id="1157962"/>
    <lineage>
        <taxon>Eukaryota</taxon>
        <taxon>Viridiplantae</taxon>
        <taxon>Chlorophyta</taxon>
        <taxon>core chlorophytes</taxon>
        <taxon>Chlorophyceae</taxon>
        <taxon>CS clade</taxon>
        <taxon>Chlamydomonadales</taxon>
        <taxon>Chlamydomonadaceae</taxon>
        <taxon>Chlamydomonas</taxon>
    </lineage>
</organism>
<dbReference type="GO" id="GO:0006412">
    <property type="term" value="P:translation"/>
    <property type="evidence" value="ECO:0007669"/>
    <property type="project" value="InterPro"/>
</dbReference>
<evidence type="ECO:0000256" key="3">
    <source>
        <dbReference type="ARBA" id="ARBA00023274"/>
    </source>
</evidence>
<dbReference type="InterPro" id="IPR038551">
    <property type="entry name" value="Ribosomal_eS26_sf"/>
</dbReference>
<dbReference type="GO" id="GO:0003735">
    <property type="term" value="F:structural constituent of ribosome"/>
    <property type="evidence" value="ECO:0007669"/>
    <property type="project" value="InterPro"/>
</dbReference>
<protein>
    <recommendedName>
        <fullName evidence="4">40S ribosomal protein S26</fullName>
    </recommendedName>
</protein>
<feature type="compositionally biased region" description="Basic and acidic residues" evidence="5">
    <location>
        <begin position="91"/>
        <end position="113"/>
    </location>
</feature>
<evidence type="ECO:0000256" key="2">
    <source>
        <dbReference type="ARBA" id="ARBA00022980"/>
    </source>
</evidence>
<name>A0A250X741_9CHLO</name>
<gene>
    <name evidence="6" type="ORF">CEUSTIGMA_g6340.t1</name>
</gene>
<dbReference type="Gene3D" id="3.30.1740.20">
    <property type="entry name" value="Ribosomal protein S26e"/>
    <property type="match status" value="1"/>
</dbReference>
<evidence type="ECO:0000256" key="5">
    <source>
        <dbReference type="SAM" id="MobiDB-lite"/>
    </source>
</evidence>
<sequence length="113" mass="12986">MSKKRRNNGRSKHGRGHVVRVRCEASGVLVPKDKAIKRFMVRNIVDASAIRDIQDSSVFDGYALPKIYRKVYYCVSAAIHSKVVRVRSVKTRKDREPPKRPGPQRRDDQKKAN</sequence>
<keyword evidence="2 4" id="KW-0689">Ribosomal protein</keyword>
<dbReference type="Pfam" id="PF01283">
    <property type="entry name" value="Ribosomal_S26e"/>
    <property type="match status" value="1"/>
</dbReference>
<feature type="region of interest" description="Disordered" evidence="5">
    <location>
        <begin position="87"/>
        <end position="113"/>
    </location>
</feature>
<evidence type="ECO:0000313" key="7">
    <source>
        <dbReference type="Proteomes" id="UP000232323"/>
    </source>
</evidence>
<reference evidence="6 7" key="1">
    <citation type="submission" date="2017-08" db="EMBL/GenBank/DDBJ databases">
        <title>Acidophilic green algal genome provides insights into adaptation to an acidic environment.</title>
        <authorList>
            <person name="Hirooka S."/>
            <person name="Hirose Y."/>
            <person name="Kanesaki Y."/>
            <person name="Higuchi S."/>
            <person name="Fujiwara T."/>
            <person name="Onuma R."/>
            <person name="Era A."/>
            <person name="Ohbayashi R."/>
            <person name="Uzuka A."/>
            <person name="Nozaki H."/>
            <person name="Yoshikawa H."/>
            <person name="Miyagishima S.Y."/>
        </authorList>
    </citation>
    <scope>NUCLEOTIDE SEQUENCE [LARGE SCALE GENOMIC DNA]</scope>
    <source>
        <strain evidence="6 7">NIES-2499</strain>
    </source>
</reference>
<proteinExistence type="inferred from homology"/>
<dbReference type="PANTHER" id="PTHR12538">
    <property type="entry name" value="40S RIBOSOMAL PROTEIN S26"/>
    <property type="match status" value="1"/>
</dbReference>
<accession>A0A250X741</accession>
<evidence type="ECO:0000256" key="4">
    <source>
        <dbReference type="RuleBase" id="RU363128"/>
    </source>
</evidence>
<comment type="caution">
    <text evidence="6">The sequence shown here is derived from an EMBL/GenBank/DDBJ whole genome shotgun (WGS) entry which is preliminary data.</text>
</comment>
<evidence type="ECO:0000256" key="1">
    <source>
        <dbReference type="ARBA" id="ARBA00008596"/>
    </source>
</evidence>
<dbReference type="GO" id="GO:0022627">
    <property type="term" value="C:cytosolic small ribosomal subunit"/>
    <property type="evidence" value="ECO:0007669"/>
    <property type="project" value="TreeGrafter"/>
</dbReference>
<dbReference type="InterPro" id="IPR000892">
    <property type="entry name" value="Ribosomal_eS26"/>
</dbReference>
<dbReference type="AlphaFoldDB" id="A0A250X741"/>
<evidence type="ECO:0000313" key="6">
    <source>
        <dbReference type="EMBL" id="GAX78901.1"/>
    </source>
</evidence>